<protein>
    <submittedName>
        <fullName evidence="2">Uncharacterized protein LOC142180774</fullName>
    </submittedName>
</protein>
<proteinExistence type="predicted"/>
<evidence type="ECO:0000313" key="1">
    <source>
        <dbReference type="Proteomes" id="UP000790787"/>
    </source>
</evidence>
<organism evidence="1 2">
    <name type="scientific">Nicotiana tabacum</name>
    <name type="common">Common tobacco</name>
    <dbReference type="NCBI Taxonomy" id="4097"/>
    <lineage>
        <taxon>Eukaryota</taxon>
        <taxon>Viridiplantae</taxon>
        <taxon>Streptophyta</taxon>
        <taxon>Embryophyta</taxon>
        <taxon>Tracheophyta</taxon>
        <taxon>Spermatophyta</taxon>
        <taxon>Magnoliopsida</taxon>
        <taxon>eudicotyledons</taxon>
        <taxon>Gunneridae</taxon>
        <taxon>Pentapetalae</taxon>
        <taxon>asterids</taxon>
        <taxon>lamiids</taxon>
        <taxon>Solanales</taxon>
        <taxon>Solanaceae</taxon>
        <taxon>Nicotianoideae</taxon>
        <taxon>Nicotianeae</taxon>
        <taxon>Nicotiana</taxon>
    </lineage>
</organism>
<keyword evidence="1" id="KW-1185">Reference proteome</keyword>
<name>A0AC58UHI4_TOBAC</name>
<gene>
    <name evidence="2" type="primary">LOC142180774</name>
</gene>
<dbReference type="Proteomes" id="UP000790787">
    <property type="component" value="Chromosome 5"/>
</dbReference>
<sequence length="215" mass="23945">MVEFHGTHGHSTGDCRHLHEEVATLLKNGHFREFMSDSAKNNYGRNQDVAEPSKPVAGSPRMTINMIFDGDEVNGVTFSAAKKTKISVTHGSSANIIQWRVFEKAKRTGNIVPTTKLLEGFNLISVTIRGETLLPIHAEAVTKNTMFEVVDGNMDYNVILGRPWIHEMKVVPSTYHQLLKFPTPEGIKYIRGDQPVAREMNAVIVSSSKIKETSK</sequence>
<reference evidence="2" key="2">
    <citation type="submission" date="2025-08" db="UniProtKB">
        <authorList>
            <consortium name="RefSeq"/>
        </authorList>
    </citation>
    <scope>IDENTIFICATION</scope>
    <source>
        <tissue evidence="2">Leaf</tissue>
    </source>
</reference>
<reference evidence="1" key="1">
    <citation type="journal article" date="2014" name="Nat. Commun.">
        <title>The tobacco genome sequence and its comparison with those of tomato and potato.</title>
        <authorList>
            <person name="Sierro N."/>
            <person name="Battey J.N."/>
            <person name="Ouadi S."/>
            <person name="Bakaher N."/>
            <person name="Bovet L."/>
            <person name="Willig A."/>
            <person name="Goepfert S."/>
            <person name="Peitsch M.C."/>
            <person name="Ivanov N.V."/>
        </authorList>
    </citation>
    <scope>NUCLEOTIDE SEQUENCE [LARGE SCALE GENOMIC DNA]</scope>
</reference>
<dbReference type="RefSeq" id="XP_075108945.1">
    <property type="nucleotide sequence ID" value="XM_075252844.1"/>
</dbReference>
<evidence type="ECO:0000313" key="2">
    <source>
        <dbReference type="RefSeq" id="XP_075108945.1"/>
    </source>
</evidence>
<accession>A0AC58UHI4</accession>